<sequence length="100" mass="10785">MYRNTTNLTRLRAVAGALVLGFSASAAAETVEVPVGSQGMVAEASSLRGLDKDQVTARLGEPVGIQGPVGDPAISRWEYADYYVYFEWDKVLHVVSKPRG</sequence>
<evidence type="ECO:0000256" key="1">
    <source>
        <dbReference type="SAM" id="SignalP"/>
    </source>
</evidence>
<gene>
    <name evidence="2" type="ORF">SAMN05216212_1857</name>
</gene>
<keyword evidence="1" id="KW-0732">Signal</keyword>
<reference evidence="3" key="1">
    <citation type="submission" date="2016-10" db="EMBL/GenBank/DDBJ databases">
        <authorList>
            <person name="Varghese N."/>
            <person name="Submissions S."/>
        </authorList>
    </citation>
    <scope>NUCLEOTIDE SEQUENCE [LARGE SCALE GENOMIC DNA]</scope>
    <source>
        <strain evidence="3">CGMCC 1.10658</strain>
    </source>
</reference>
<dbReference type="EMBL" id="FNFH01000003">
    <property type="protein sequence ID" value="SDK22285.1"/>
    <property type="molecule type" value="Genomic_DNA"/>
</dbReference>
<proteinExistence type="predicted"/>
<organism evidence="2 3">
    <name type="scientific">Microbulbifer yueqingensis</name>
    <dbReference type="NCBI Taxonomy" id="658219"/>
    <lineage>
        <taxon>Bacteria</taxon>
        <taxon>Pseudomonadati</taxon>
        <taxon>Pseudomonadota</taxon>
        <taxon>Gammaproteobacteria</taxon>
        <taxon>Cellvibrionales</taxon>
        <taxon>Microbulbiferaceae</taxon>
        <taxon>Microbulbifer</taxon>
    </lineage>
</organism>
<name>A0A1G9A6R4_9GAMM</name>
<dbReference type="Proteomes" id="UP000199305">
    <property type="component" value="Unassembled WGS sequence"/>
</dbReference>
<evidence type="ECO:0000313" key="3">
    <source>
        <dbReference type="Proteomes" id="UP000199305"/>
    </source>
</evidence>
<protein>
    <recommendedName>
        <fullName evidence="4">SmpA / OmlA family protein</fullName>
    </recommendedName>
</protein>
<dbReference type="OrthoDB" id="7063662at2"/>
<keyword evidence="3" id="KW-1185">Reference proteome</keyword>
<dbReference type="STRING" id="658219.SAMN05216212_1857"/>
<accession>A0A1G9A6R4</accession>
<feature type="chain" id="PRO_5011638228" description="SmpA / OmlA family protein" evidence="1">
    <location>
        <begin position="29"/>
        <end position="100"/>
    </location>
</feature>
<evidence type="ECO:0008006" key="4">
    <source>
        <dbReference type="Google" id="ProtNLM"/>
    </source>
</evidence>
<dbReference type="RefSeq" id="WP_091512380.1">
    <property type="nucleotide sequence ID" value="NZ_FNFH01000003.1"/>
</dbReference>
<dbReference type="AlphaFoldDB" id="A0A1G9A6R4"/>
<evidence type="ECO:0000313" key="2">
    <source>
        <dbReference type="EMBL" id="SDK22285.1"/>
    </source>
</evidence>
<feature type="signal peptide" evidence="1">
    <location>
        <begin position="1"/>
        <end position="28"/>
    </location>
</feature>